<feature type="domain" description="RecJ OB" evidence="9">
    <location>
        <begin position="458"/>
        <end position="565"/>
    </location>
</feature>
<proteinExistence type="inferred from homology"/>
<evidence type="ECO:0000313" key="11">
    <source>
        <dbReference type="Proteomes" id="UP000178385"/>
    </source>
</evidence>
<sequence>MCSTWNVAKPSKKSHRDAFPEIDPIAVQLLYNRGITEQKDIDDFFNPNYGTDLHDPFLFVDMEKAAELILLGIRDGKKIVVYGDYDADGVSATATMVGGLRALGAHPEVYIPFRETEGYGLNADAVQDMIENGTQLVITVDCGISNYAEVDQLISAGVVVVVTDHHQQPLKLPNASAIIDPNTDREVYPFKSLSGSGVAFKVVQALAARYQLYGMEKLEDGWEKWLLDLVAIGTIADLMPLLGENRTLVSYGLIVLGKTKRLGLRKLIEKAGNGVGEITEKTVGFTIAPRLNAAGRLEHASTAYQLLVTDNQAEAEVLAESINQTNQQRQQLTEQITREARQQIANQKDEGLLVAIGDGWPTGILGLVAGRLADKCNKPTLVISHFAGELIGSGRSVEPFNITKALQQCDQFLLRYGGHAQAAGFTLKNDSQLAPFIQKLRTLTIAAKTNQLAKSIQLDAELTIADITWDFFDLLEKFRPYGQGNPRPAFALYGVIIVQASAVGQEQKHLRLKLTDNQAQTLSGIAFGFGSLASKLKPGTVVDIATTIDCNEWNGNRELQLNIIDIATND</sequence>
<dbReference type="Gene3D" id="2.40.50.460">
    <property type="match status" value="1"/>
</dbReference>
<feature type="domain" description="DHHA1" evidence="8">
    <location>
        <begin position="351"/>
        <end position="441"/>
    </location>
</feature>
<keyword evidence="6" id="KW-0175">Coiled coil</keyword>
<comment type="similarity">
    <text evidence="1">Belongs to the RecJ family.</text>
</comment>
<evidence type="ECO:0000313" key="10">
    <source>
        <dbReference type="EMBL" id="OGY47099.1"/>
    </source>
</evidence>
<keyword evidence="3" id="KW-0540">Nuclease</keyword>
<evidence type="ECO:0000259" key="9">
    <source>
        <dbReference type="Pfam" id="PF17768"/>
    </source>
</evidence>
<comment type="caution">
    <text evidence="10">The sequence shown here is derived from an EMBL/GenBank/DDBJ whole genome shotgun (WGS) entry which is preliminary data.</text>
</comment>
<dbReference type="Pfam" id="PF02272">
    <property type="entry name" value="DHHA1"/>
    <property type="match status" value="1"/>
</dbReference>
<dbReference type="InterPro" id="IPR001667">
    <property type="entry name" value="DDH_dom"/>
</dbReference>
<evidence type="ECO:0000259" key="8">
    <source>
        <dbReference type="Pfam" id="PF02272"/>
    </source>
</evidence>
<dbReference type="SUPFAM" id="SSF64182">
    <property type="entry name" value="DHH phosphoesterases"/>
    <property type="match status" value="1"/>
</dbReference>
<keyword evidence="5 10" id="KW-0269">Exonuclease</keyword>
<keyword evidence="4" id="KW-0378">Hydrolase</keyword>
<dbReference type="InterPro" id="IPR038763">
    <property type="entry name" value="DHH_sf"/>
</dbReference>
<organism evidence="10 11">
    <name type="scientific">Candidatus Buchananbacteria bacterium RIFCSPHIGHO2_01_FULL_47_11b</name>
    <dbReference type="NCBI Taxonomy" id="1797537"/>
    <lineage>
        <taxon>Bacteria</taxon>
        <taxon>Candidatus Buchananiibacteriota</taxon>
    </lineage>
</organism>
<dbReference type="InterPro" id="IPR003156">
    <property type="entry name" value="DHHA1_dom"/>
</dbReference>
<evidence type="ECO:0000256" key="6">
    <source>
        <dbReference type="SAM" id="Coils"/>
    </source>
</evidence>
<dbReference type="InterPro" id="IPR041122">
    <property type="entry name" value="RecJ_OB"/>
</dbReference>
<dbReference type="InterPro" id="IPR004610">
    <property type="entry name" value="RecJ"/>
</dbReference>
<dbReference type="EMBL" id="MHIG01000015">
    <property type="protein sequence ID" value="OGY47099.1"/>
    <property type="molecule type" value="Genomic_DNA"/>
</dbReference>
<evidence type="ECO:0000256" key="3">
    <source>
        <dbReference type="ARBA" id="ARBA00022722"/>
    </source>
</evidence>
<name>A0A1G1Y445_9BACT</name>
<dbReference type="GO" id="GO:0006310">
    <property type="term" value="P:DNA recombination"/>
    <property type="evidence" value="ECO:0007669"/>
    <property type="project" value="InterPro"/>
</dbReference>
<dbReference type="GO" id="GO:0008409">
    <property type="term" value="F:5'-3' exonuclease activity"/>
    <property type="evidence" value="ECO:0007669"/>
    <property type="project" value="InterPro"/>
</dbReference>
<dbReference type="Proteomes" id="UP000178385">
    <property type="component" value="Unassembled WGS sequence"/>
</dbReference>
<evidence type="ECO:0000259" key="7">
    <source>
        <dbReference type="Pfam" id="PF01368"/>
    </source>
</evidence>
<dbReference type="PANTHER" id="PTHR30255:SF2">
    <property type="entry name" value="SINGLE-STRANDED-DNA-SPECIFIC EXONUCLEASE RECJ"/>
    <property type="match status" value="1"/>
</dbReference>
<feature type="coiled-coil region" evidence="6">
    <location>
        <begin position="315"/>
        <end position="342"/>
    </location>
</feature>
<dbReference type="Gene3D" id="3.90.1640.30">
    <property type="match status" value="1"/>
</dbReference>
<dbReference type="Pfam" id="PF17768">
    <property type="entry name" value="RecJ_OB"/>
    <property type="match status" value="1"/>
</dbReference>
<gene>
    <name evidence="10" type="ORF">A2840_00345</name>
</gene>
<dbReference type="AlphaFoldDB" id="A0A1G1Y445"/>
<evidence type="ECO:0000256" key="5">
    <source>
        <dbReference type="ARBA" id="ARBA00022839"/>
    </source>
</evidence>
<protein>
    <recommendedName>
        <fullName evidence="2">Single-stranded-DNA-specific exonuclease RecJ</fullName>
    </recommendedName>
</protein>
<dbReference type="InterPro" id="IPR051673">
    <property type="entry name" value="SSDNA_exonuclease_RecJ"/>
</dbReference>
<dbReference type="NCBIfam" id="TIGR00644">
    <property type="entry name" value="recJ"/>
    <property type="match status" value="1"/>
</dbReference>
<dbReference type="Pfam" id="PF01368">
    <property type="entry name" value="DHH"/>
    <property type="match status" value="1"/>
</dbReference>
<dbReference type="GO" id="GO:0003676">
    <property type="term" value="F:nucleic acid binding"/>
    <property type="evidence" value="ECO:0007669"/>
    <property type="project" value="InterPro"/>
</dbReference>
<evidence type="ECO:0000256" key="1">
    <source>
        <dbReference type="ARBA" id="ARBA00005915"/>
    </source>
</evidence>
<feature type="domain" description="DDH" evidence="7">
    <location>
        <begin position="78"/>
        <end position="234"/>
    </location>
</feature>
<accession>A0A1G1Y445</accession>
<evidence type="ECO:0000256" key="4">
    <source>
        <dbReference type="ARBA" id="ARBA00022801"/>
    </source>
</evidence>
<dbReference type="GO" id="GO:0006281">
    <property type="term" value="P:DNA repair"/>
    <property type="evidence" value="ECO:0007669"/>
    <property type="project" value="InterPro"/>
</dbReference>
<dbReference type="PANTHER" id="PTHR30255">
    <property type="entry name" value="SINGLE-STRANDED-DNA-SPECIFIC EXONUCLEASE RECJ"/>
    <property type="match status" value="1"/>
</dbReference>
<evidence type="ECO:0000256" key="2">
    <source>
        <dbReference type="ARBA" id="ARBA00019841"/>
    </source>
</evidence>
<reference evidence="10 11" key="1">
    <citation type="journal article" date="2016" name="Nat. Commun.">
        <title>Thousands of microbial genomes shed light on interconnected biogeochemical processes in an aquifer system.</title>
        <authorList>
            <person name="Anantharaman K."/>
            <person name="Brown C.T."/>
            <person name="Hug L.A."/>
            <person name="Sharon I."/>
            <person name="Castelle C.J."/>
            <person name="Probst A.J."/>
            <person name="Thomas B.C."/>
            <person name="Singh A."/>
            <person name="Wilkins M.J."/>
            <person name="Karaoz U."/>
            <person name="Brodie E.L."/>
            <person name="Williams K.H."/>
            <person name="Hubbard S.S."/>
            <person name="Banfield J.F."/>
        </authorList>
    </citation>
    <scope>NUCLEOTIDE SEQUENCE [LARGE SCALE GENOMIC DNA]</scope>
</reference>